<evidence type="ECO:0000313" key="4">
    <source>
        <dbReference type="Proteomes" id="UP000177515"/>
    </source>
</evidence>
<proteinExistence type="predicted"/>
<reference evidence="3 4" key="1">
    <citation type="submission" date="2016-10" db="EMBL/GenBank/DDBJ databases">
        <title>Complete genome sequences of three Cupriavidus strains isolated from various Malaysian environments.</title>
        <authorList>
            <person name="Abdullah A.A.-A."/>
            <person name="Shafie N.A.H."/>
            <person name="Lau N.S."/>
        </authorList>
    </citation>
    <scope>NUCLEOTIDE SEQUENCE [LARGE SCALE GENOMIC DNA]</scope>
    <source>
        <strain evidence="3 4">USMAA1020</strain>
    </source>
</reference>
<keyword evidence="2" id="KW-0732">Signal</keyword>
<feature type="region of interest" description="Disordered" evidence="1">
    <location>
        <begin position="22"/>
        <end position="117"/>
    </location>
</feature>
<dbReference type="RefSeq" id="WP_071073085.1">
    <property type="nucleotide sequence ID" value="NZ_CP017755.1"/>
</dbReference>
<evidence type="ECO:0000256" key="2">
    <source>
        <dbReference type="SAM" id="SignalP"/>
    </source>
</evidence>
<dbReference type="Proteomes" id="UP000177515">
    <property type="component" value="Chromosome 2"/>
</dbReference>
<evidence type="ECO:0008006" key="5">
    <source>
        <dbReference type="Google" id="ProtNLM"/>
    </source>
</evidence>
<protein>
    <recommendedName>
        <fullName evidence="5">Translation initiation factor IF-2</fullName>
    </recommendedName>
</protein>
<gene>
    <name evidence="3" type="ORF">BKK80_34210</name>
</gene>
<feature type="chain" id="PRO_5045632960" description="Translation initiation factor IF-2" evidence="2">
    <location>
        <begin position="19"/>
        <end position="117"/>
    </location>
</feature>
<accession>A0ABM6FF99</accession>
<dbReference type="EMBL" id="CP017755">
    <property type="protein sequence ID" value="AOZ10595.1"/>
    <property type="molecule type" value="Genomic_DNA"/>
</dbReference>
<evidence type="ECO:0000313" key="3">
    <source>
        <dbReference type="EMBL" id="AOZ10595.1"/>
    </source>
</evidence>
<feature type="signal peptide" evidence="2">
    <location>
        <begin position="1"/>
        <end position="18"/>
    </location>
</feature>
<organism evidence="3 4">
    <name type="scientific">Cupriavidus malaysiensis</name>
    <dbReference type="NCBI Taxonomy" id="367825"/>
    <lineage>
        <taxon>Bacteria</taxon>
        <taxon>Pseudomonadati</taxon>
        <taxon>Pseudomonadota</taxon>
        <taxon>Betaproteobacteria</taxon>
        <taxon>Burkholderiales</taxon>
        <taxon>Burkholderiaceae</taxon>
        <taxon>Cupriavidus</taxon>
    </lineage>
</organism>
<sequence>MKPHALACALLLAAAALAARTPCAQTEPPRTDQGPKGSRIVGPQAPGAPPPASRAGASNPGGLGRTEADIPVEPATGIKPASASAGRNDRDGLHGRARKGTGGAAPDQVREPDAQGR</sequence>
<evidence type="ECO:0000256" key="1">
    <source>
        <dbReference type="SAM" id="MobiDB-lite"/>
    </source>
</evidence>
<feature type="compositionally biased region" description="Basic and acidic residues" evidence="1">
    <location>
        <begin position="108"/>
        <end position="117"/>
    </location>
</feature>
<keyword evidence="4" id="KW-1185">Reference proteome</keyword>
<name>A0ABM6FF99_9BURK</name>